<feature type="region of interest" description="Disordered" evidence="1">
    <location>
        <begin position="186"/>
        <end position="211"/>
    </location>
</feature>
<evidence type="ECO:0000256" key="1">
    <source>
        <dbReference type="SAM" id="MobiDB-lite"/>
    </source>
</evidence>
<dbReference type="InterPro" id="IPR050276">
    <property type="entry name" value="MshD_Acetyltransferase"/>
</dbReference>
<protein>
    <recommendedName>
        <fullName evidence="2">N-acetyltransferase domain-containing protein</fullName>
    </recommendedName>
</protein>
<dbReference type="Gene3D" id="3.40.630.30">
    <property type="match status" value="1"/>
</dbReference>
<evidence type="ECO:0000313" key="4">
    <source>
        <dbReference type="Proteomes" id="UP000075260"/>
    </source>
</evidence>
<dbReference type="CDD" id="cd04301">
    <property type="entry name" value="NAT_SF"/>
    <property type="match status" value="1"/>
</dbReference>
<organism evidence="3 4">
    <name type="scientific">Sorangium cellulosum</name>
    <name type="common">Polyangium cellulosum</name>
    <dbReference type="NCBI Taxonomy" id="56"/>
    <lineage>
        <taxon>Bacteria</taxon>
        <taxon>Pseudomonadati</taxon>
        <taxon>Myxococcota</taxon>
        <taxon>Polyangia</taxon>
        <taxon>Polyangiales</taxon>
        <taxon>Polyangiaceae</taxon>
        <taxon>Sorangium</taxon>
    </lineage>
</organism>
<dbReference type="SUPFAM" id="SSF55729">
    <property type="entry name" value="Acyl-CoA N-acyltransferases (Nat)"/>
    <property type="match status" value="1"/>
</dbReference>
<accession>A0A150QMD5</accession>
<dbReference type="InterPro" id="IPR000182">
    <property type="entry name" value="GNAT_dom"/>
</dbReference>
<gene>
    <name evidence="3" type="ORF">BE15_28620</name>
</gene>
<feature type="domain" description="N-acetyltransferase" evidence="2">
    <location>
        <begin position="24"/>
        <end position="184"/>
    </location>
</feature>
<reference evidence="3 4" key="1">
    <citation type="submission" date="2014-02" db="EMBL/GenBank/DDBJ databases">
        <title>The small core and large imbalanced accessory genome model reveals a collaborative survival strategy of Sorangium cellulosum strains in nature.</title>
        <authorList>
            <person name="Han K."/>
            <person name="Peng R."/>
            <person name="Blom J."/>
            <person name="Li Y.-Z."/>
        </authorList>
    </citation>
    <scope>NUCLEOTIDE SEQUENCE [LARGE SCALE GENOMIC DNA]</scope>
    <source>
        <strain evidence="3 4">So0008-312</strain>
    </source>
</reference>
<dbReference type="Proteomes" id="UP000075260">
    <property type="component" value="Unassembled WGS sequence"/>
</dbReference>
<feature type="compositionally biased region" description="Low complexity" evidence="1">
    <location>
        <begin position="188"/>
        <end position="203"/>
    </location>
</feature>
<dbReference type="InterPro" id="IPR016181">
    <property type="entry name" value="Acyl_CoA_acyltransferase"/>
</dbReference>
<comment type="caution">
    <text evidence="3">The sequence shown here is derived from an EMBL/GenBank/DDBJ whole genome shotgun (WGS) entry which is preliminary data.</text>
</comment>
<dbReference type="Pfam" id="PF00583">
    <property type="entry name" value="Acetyltransf_1"/>
    <property type="match status" value="1"/>
</dbReference>
<dbReference type="PANTHER" id="PTHR43617">
    <property type="entry name" value="L-AMINO ACID N-ACETYLTRANSFERASE"/>
    <property type="match status" value="1"/>
</dbReference>
<evidence type="ECO:0000259" key="2">
    <source>
        <dbReference type="PROSITE" id="PS51186"/>
    </source>
</evidence>
<proteinExistence type="predicted"/>
<name>A0A150QMD5_SORCE</name>
<sequence>MAPSPALPAIVPAQRSDARAFMAYLIEHVAESGRHGAPHFAVATSLAPDEVEQSARERWSKPLDEPLWGRAWLLLSSEPRPRVIGHIELRGGRVRSESHRAVVAMGILHPHTGQGHGRRLLETAIAWARDRAGLAYLDLGVFSNNERAVRLYTRMGFVPAGTRDDAFRVEGAILDEIQMTLALRAPEARAAGQSEQAEQAGQPGQPGQGSR</sequence>
<dbReference type="PROSITE" id="PS51186">
    <property type="entry name" value="GNAT"/>
    <property type="match status" value="1"/>
</dbReference>
<evidence type="ECO:0000313" key="3">
    <source>
        <dbReference type="EMBL" id="KYF69139.1"/>
    </source>
</evidence>
<dbReference type="AlphaFoldDB" id="A0A150QMD5"/>
<dbReference type="GO" id="GO:0016747">
    <property type="term" value="F:acyltransferase activity, transferring groups other than amino-acyl groups"/>
    <property type="evidence" value="ECO:0007669"/>
    <property type="project" value="InterPro"/>
</dbReference>
<dbReference type="EMBL" id="JEMA01000495">
    <property type="protein sequence ID" value="KYF69139.1"/>
    <property type="molecule type" value="Genomic_DNA"/>
</dbReference>
<dbReference type="OrthoDB" id="336415at2"/>
<dbReference type="RefSeq" id="WP_061608633.1">
    <property type="nucleotide sequence ID" value="NZ_JEMA01000495.1"/>
</dbReference>